<dbReference type="SUPFAM" id="SSF52540">
    <property type="entry name" value="P-loop containing nucleoside triphosphate hydrolases"/>
    <property type="match status" value="1"/>
</dbReference>
<gene>
    <name evidence="2" type="ORF">GJQ69_01150</name>
</gene>
<evidence type="ECO:0000259" key="1">
    <source>
        <dbReference type="Pfam" id="PF10593"/>
    </source>
</evidence>
<protein>
    <submittedName>
        <fullName evidence="2">Restriction endonuclease</fullName>
    </submittedName>
</protein>
<dbReference type="RefSeq" id="WP_174192744.1">
    <property type="nucleotide sequence ID" value="NZ_CP046051.1"/>
</dbReference>
<reference evidence="2 3" key="1">
    <citation type="submission" date="2019-11" db="EMBL/GenBank/DDBJ databases">
        <authorList>
            <person name="Ren C."/>
            <person name="Wang H."/>
            <person name="Xu Y."/>
        </authorList>
    </citation>
    <scope>NUCLEOTIDE SEQUENCE [LARGE SCALE GENOMIC DNA]</scope>
    <source>
        <strain evidence="2 3">LBM 19010</strain>
    </source>
</reference>
<accession>A0A859DNB5</accession>
<dbReference type="REBASE" id="397848">
    <property type="entry name" value="H.Rba19010ORF1165P"/>
</dbReference>
<dbReference type="Pfam" id="PF10593">
    <property type="entry name" value="Z1"/>
    <property type="match status" value="1"/>
</dbReference>
<dbReference type="KEGG" id="clf:GJQ69_01150"/>
<keyword evidence="2" id="KW-0378">Hydrolase</keyword>
<dbReference type="InterPro" id="IPR018310">
    <property type="entry name" value="Put_endonuclease_Z1-dom"/>
</dbReference>
<dbReference type="InterPro" id="IPR027417">
    <property type="entry name" value="P-loop_NTPase"/>
</dbReference>
<dbReference type="AlphaFoldDB" id="A0A859DNB5"/>
<evidence type="ECO:0000313" key="3">
    <source>
        <dbReference type="Proteomes" id="UP000501316"/>
    </source>
</evidence>
<dbReference type="Proteomes" id="UP000501316">
    <property type="component" value="Chromosome"/>
</dbReference>
<name>A0A859DNB5_9FIRM</name>
<organism evidence="2 3">
    <name type="scientific">Caproicibacterium lactatifermentans</name>
    <dbReference type="NCBI Taxonomy" id="2666138"/>
    <lineage>
        <taxon>Bacteria</taxon>
        <taxon>Bacillati</taxon>
        <taxon>Bacillota</taxon>
        <taxon>Clostridia</taxon>
        <taxon>Eubacteriales</taxon>
        <taxon>Oscillospiraceae</taxon>
        <taxon>Caproicibacterium</taxon>
    </lineage>
</organism>
<proteinExistence type="predicted"/>
<evidence type="ECO:0000313" key="2">
    <source>
        <dbReference type="EMBL" id="QKN23216.1"/>
    </source>
</evidence>
<feature type="domain" description="Putative endonuclease Z1" evidence="1">
    <location>
        <begin position="269"/>
        <end position="441"/>
    </location>
</feature>
<dbReference type="GO" id="GO:0004519">
    <property type="term" value="F:endonuclease activity"/>
    <property type="evidence" value="ECO:0007669"/>
    <property type="project" value="UniProtKB-KW"/>
</dbReference>
<keyword evidence="2" id="KW-0540">Nuclease</keyword>
<sequence>MPYLKAYLKTIADRGNVSLAESIFQTAEDVGNQYIRDFSFCSHEIGLLLGNVQSGKTGQMFGIICKAADMGFPAFVLLTADNVILQQQTLERVKADLKGFCICGENDSGLFIENRLMQPAIIVLKKNVRILRLWANVFASTGFMKGNPLFIVDDEADAASLNTLVNRGRQSSINKYLDSIKNGSSSSIYLQVTGTPQAILLQTMASGWHPYFTYYFAPGNGYLGGDFFFPKNEKADCISYTETIAKPERQVILHHLAVSGQIFTTGGATCNCLIHPSVRQVVHSRYERAVKTELEWCAQHIDDEFKIGLKKEYQLMAPQKSEKSNFDAVYSCARQLVLSGGIKVLVMNGKNDVASEEYSCGSNIVIGGNTLGRGVTFPSLHTIYYTRTSKKPQADTMWQHSRMFGYDRDPGMMRVYIDEPLYKLFSDINATNNSIIAQVENGTEHIRIFYPQGLNPTRANVLDNKKVFMLSGGTNYYPFNPENDSIEILDTLLKPFEDDEPYYQVNLRLMKEIFAHVTSDEDFDIKSFVSVLDTILIEQPAAQGILIVRRNRDIAKGTGALLSPNDWHLGGSFTNQVVLTMYKVTGRKGWNGRKLWVPNIKLPNNIIYYDVVDDDAEV</sequence>
<dbReference type="EMBL" id="CP046051">
    <property type="protein sequence ID" value="QKN23216.1"/>
    <property type="molecule type" value="Genomic_DNA"/>
</dbReference>
<keyword evidence="2" id="KW-0255">Endonuclease</keyword>